<feature type="transmembrane region" description="Helical" evidence="2">
    <location>
        <begin position="552"/>
        <end position="576"/>
    </location>
</feature>
<dbReference type="Proteomes" id="UP000294543">
    <property type="component" value="Unassembled WGS sequence"/>
</dbReference>
<evidence type="ECO:0000256" key="2">
    <source>
        <dbReference type="SAM" id="Phobius"/>
    </source>
</evidence>
<feature type="transmembrane region" description="Helical" evidence="2">
    <location>
        <begin position="33"/>
        <end position="50"/>
    </location>
</feature>
<dbReference type="RefSeq" id="WP_132519824.1">
    <property type="nucleotide sequence ID" value="NZ_SMKP01000308.1"/>
</dbReference>
<dbReference type="Pfam" id="PF01841">
    <property type="entry name" value="Transglut_core"/>
    <property type="match status" value="1"/>
</dbReference>
<dbReference type="EMBL" id="SMKP01000308">
    <property type="protein sequence ID" value="TDD04525.1"/>
    <property type="molecule type" value="Genomic_DNA"/>
</dbReference>
<evidence type="ECO:0000256" key="1">
    <source>
        <dbReference type="SAM" id="MobiDB-lite"/>
    </source>
</evidence>
<feature type="transmembrane region" description="Helical" evidence="2">
    <location>
        <begin position="106"/>
        <end position="125"/>
    </location>
</feature>
<dbReference type="InterPro" id="IPR021878">
    <property type="entry name" value="TgpA_N"/>
</dbReference>
<keyword evidence="5" id="KW-1185">Reference proteome</keyword>
<keyword evidence="2" id="KW-1133">Transmembrane helix</keyword>
<proteinExistence type="predicted"/>
<dbReference type="PANTHER" id="PTHR42736:SF1">
    <property type="entry name" value="PROTEIN-GLUTAMINE GAMMA-GLUTAMYLTRANSFERASE"/>
    <property type="match status" value="1"/>
</dbReference>
<dbReference type="SMART" id="SM00460">
    <property type="entry name" value="TGc"/>
    <property type="match status" value="1"/>
</dbReference>
<feature type="transmembrane region" description="Helical" evidence="2">
    <location>
        <begin position="180"/>
        <end position="203"/>
    </location>
</feature>
<feature type="transmembrane region" description="Helical" evidence="2">
    <location>
        <begin position="57"/>
        <end position="76"/>
    </location>
</feature>
<evidence type="ECO:0000313" key="4">
    <source>
        <dbReference type="EMBL" id="TDD04525.1"/>
    </source>
</evidence>
<comment type="caution">
    <text evidence="4">The sequence shown here is derived from an EMBL/GenBank/DDBJ whole genome shotgun (WGS) entry which is preliminary data.</text>
</comment>
<feature type="region of interest" description="Disordered" evidence="1">
    <location>
        <begin position="519"/>
        <end position="551"/>
    </location>
</feature>
<dbReference type="SUPFAM" id="SSF54001">
    <property type="entry name" value="Cysteine proteinases"/>
    <property type="match status" value="1"/>
</dbReference>
<sequence length="680" mass="72420">MAAWRRLCGLALVAAVAGVAGWGFHRVFPGSELLMAVVPAAVAPPAVAVLTGRRPLWLALAIDLVLWFAGAVLLYGGPQPALFADVANAWHALLTTLLPAQPEPRLLVLVHTLVWAAATVGAETLARTRTRIAAAVPALVVYGVALLLGVDGPGSNLPVAAALLVLIAALALVRENRPAAWLLGGVPAAAALAALALVAGPLLPVAAHPYNPREDADLPPPVRVDGVSPLDRVSAWLQIPDRELFTVKADQPLNWRLAVLDRYDGVRWTSGARFQPTGGRVPEGEWTGRADVVRQTVTFGGLPGSWLPAAERPVEVGGVRGLAADPDSGTLLAAAAPGKGFSYEVTSRVARPAKQDLLDATPADDANLTAFPAGPQRQLFRGLAREATEGVDTPIRQAYRLQTYLRTNASHDVTAPPGHSLKGLEFFLRTTHRGTSEQFAATFALMARTLGLPSRVVVGFRPGEKSGGVYHVKSGHVVAWAEIKFDRLGWRPFYPTPGRSGAKDDHDVVSSAIEESEALAGELSQGGSDRPRTSRPQSTGDGERPASGQDPWLLAGAAAGGLLVVYAAVAAVLPWWRRRGRRRAEEPGPRVLGAWRQTRDDLGLKGERALTAEDIVIRHSAEISTHLRPLAEMSNYVRYAPDGITDATATAAWQRSDAIRRAVRAGTPLTTRLRNRLLLR</sequence>
<evidence type="ECO:0000259" key="3">
    <source>
        <dbReference type="SMART" id="SM00460"/>
    </source>
</evidence>
<dbReference type="OrthoDB" id="9804023at2"/>
<keyword evidence="2" id="KW-0472">Membrane</keyword>
<organism evidence="4 5">
    <name type="scientific">Nonomuraea diastatica</name>
    <dbReference type="NCBI Taxonomy" id="1848329"/>
    <lineage>
        <taxon>Bacteria</taxon>
        <taxon>Bacillati</taxon>
        <taxon>Actinomycetota</taxon>
        <taxon>Actinomycetes</taxon>
        <taxon>Streptosporangiales</taxon>
        <taxon>Streptosporangiaceae</taxon>
        <taxon>Nonomuraea</taxon>
    </lineage>
</organism>
<reference evidence="4 5" key="1">
    <citation type="submission" date="2019-03" db="EMBL/GenBank/DDBJ databases">
        <title>Draft genome sequences of novel Actinobacteria.</title>
        <authorList>
            <person name="Sahin N."/>
            <person name="Ay H."/>
            <person name="Saygin H."/>
        </authorList>
    </citation>
    <scope>NUCLEOTIDE SEQUENCE [LARGE SCALE GENOMIC DNA]</scope>
    <source>
        <strain evidence="4 5">KC712</strain>
    </source>
</reference>
<feature type="transmembrane region" description="Helical" evidence="2">
    <location>
        <begin position="132"/>
        <end position="150"/>
    </location>
</feature>
<evidence type="ECO:0000313" key="5">
    <source>
        <dbReference type="Proteomes" id="UP000294543"/>
    </source>
</evidence>
<feature type="domain" description="Transglutaminase-like" evidence="3">
    <location>
        <begin position="428"/>
        <end position="497"/>
    </location>
</feature>
<dbReference type="InterPro" id="IPR002931">
    <property type="entry name" value="Transglutaminase-like"/>
</dbReference>
<dbReference type="PANTHER" id="PTHR42736">
    <property type="entry name" value="PROTEIN-GLUTAMINE GAMMA-GLUTAMYLTRANSFERASE"/>
    <property type="match status" value="1"/>
</dbReference>
<dbReference type="AlphaFoldDB" id="A0A4R4VQG1"/>
<dbReference type="Pfam" id="PF11992">
    <property type="entry name" value="TgpA_N"/>
    <property type="match status" value="1"/>
</dbReference>
<accession>A0A4R4VQG1</accession>
<dbReference type="Gene3D" id="3.10.620.30">
    <property type="match status" value="1"/>
</dbReference>
<keyword evidence="2" id="KW-0812">Transmembrane</keyword>
<protein>
    <recommendedName>
        <fullName evidence="3">Transglutaminase-like domain-containing protein</fullName>
    </recommendedName>
</protein>
<dbReference type="InterPro" id="IPR052901">
    <property type="entry name" value="Bact_TGase-like"/>
</dbReference>
<feature type="transmembrane region" description="Helical" evidence="2">
    <location>
        <begin position="156"/>
        <end position="173"/>
    </location>
</feature>
<name>A0A4R4VQG1_9ACTN</name>
<gene>
    <name evidence="4" type="ORF">E1294_50110</name>
</gene>
<dbReference type="InterPro" id="IPR038765">
    <property type="entry name" value="Papain-like_cys_pep_sf"/>
</dbReference>